<feature type="domain" description="Response regulatory" evidence="6">
    <location>
        <begin position="15"/>
        <end position="130"/>
    </location>
</feature>
<evidence type="ECO:0000256" key="3">
    <source>
        <dbReference type="ARBA" id="ARBA00023015"/>
    </source>
</evidence>
<reference evidence="8" key="1">
    <citation type="submission" date="2019-08" db="EMBL/GenBank/DDBJ databases">
        <authorList>
            <person name="Kucharzyk K."/>
            <person name="Murdoch R.W."/>
            <person name="Higgins S."/>
            <person name="Loffler F."/>
        </authorList>
    </citation>
    <scope>NUCLEOTIDE SEQUENCE</scope>
</reference>
<accession>A0A645ELH5</accession>
<dbReference type="Pfam" id="PF00072">
    <property type="entry name" value="Response_reg"/>
    <property type="match status" value="1"/>
</dbReference>
<gene>
    <name evidence="8" type="primary">mprA_21</name>
    <name evidence="8" type="ORF">SDC9_149345</name>
</gene>
<dbReference type="GO" id="GO:0032993">
    <property type="term" value="C:protein-DNA complex"/>
    <property type="evidence" value="ECO:0007669"/>
    <property type="project" value="TreeGrafter"/>
</dbReference>
<dbReference type="CDD" id="cd17574">
    <property type="entry name" value="REC_OmpR"/>
    <property type="match status" value="1"/>
</dbReference>
<dbReference type="InterPro" id="IPR001867">
    <property type="entry name" value="OmpR/PhoB-type_DNA-bd"/>
</dbReference>
<dbReference type="CDD" id="cd00383">
    <property type="entry name" value="trans_reg_C"/>
    <property type="match status" value="1"/>
</dbReference>
<sequence>MPSGDLVDYGFGMSTILVVEDDLDIRELERYALSSNGYTVFEAENGKEALSVLEKEPVDLVILDIMMPVMDGLSAIKAIRYTLQSTVPIIVVSAKGDESDIITALELGCDDYLTKPFSMNVLNSKIRAVLRRLSESSSSNSAVHHAGLVMDKEKHQCLIDGGEVELTATEFSLLYLLASNPEQVFTRNQMITKVKGSDYPVTDRSIDVQIATIRRKLGTYGQWIKTVWGIGYTFKES</sequence>
<dbReference type="PANTHER" id="PTHR48111">
    <property type="entry name" value="REGULATOR OF RPOS"/>
    <property type="match status" value="1"/>
</dbReference>
<dbReference type="GO" id="GO:0005829">
    <property type="term" value="C:cytosol"/>
    <property type="evidence" value="ECO:0007669"/>
    <property type="project" value="TreeGrafter"/>
</dbReference>
<dbReference type="PROSITE" id="PS50110">
    <property type="entry name" value="RESPONSE_REGULATORY"/>
    <property type="match status" value="1"/>
</dbReference>
<dbReference type="SMART" id="SM00448">
    <property type="entry name" value="REC"/>
    <property type="match status" value="1"/>
</dbReference>
<comment type="caution">
    <text evidence="8">The sequence shown here is derived from an EMBL/GenBank/DDBJ whole genome shotgun (WGS) entry which is preliminary data.</text>
</comment>
<protein>
    <submittedName>
        <fullName evidence="8">Response regulator MprA</fullName>
    </submittedName>
</protein>
<keyword evidence="4" id="KW-0238">DNA-binding</keyword>
<keyword evidence="1" id="KW-0597">Phosphoprotein</keyword>
<evidence type="ECO:0000259" key="7">
    <source>
        <dbReference type="PROSITE" id="PS51755"/>
    </source>
</evidence>
<evidence type="ECO:0000256" key="4">
    <source>
        <dbReference type="ARBA" id="ARBA00023125"/>
    </source>
</evidence>
<evidence type="ECO:0000256" key="2">
    <source>
        <dbReference type="ARBA" id="ARBA00023012"/>
    </source>
</evidence>
<keyword evidence="3" id="KW-0805">Transcription regulation</keyword>
<dbReference type="AlphaFoldDB" id="A0A645ELH5"/>
<organism evidence="8">
    <name type="scientific">bioreactor metagenome</name>
    <dbReference type="NCBI Taxonomy" id="1076179"/>
    <lineage>
        <taxon>unclassified sequences</taxon>
        <taxon>metagenomes</taxon>
        <taxon>ecological metagenomes</taxon>
    </lineage>
</organism>
<dbReference type="Gene3D" id="1.10.10.10">
    <property type="entry name" value="Winged helix-like DNA-binding domain superfamily/Winged helix DNA-binding domain"/>
    <property type="match status" value="1"/>
</dbReference>
<dbReference type="SMART" id="SM00862">
    <property type="entry name" value="Trans_reg_C"/>
    <property type="match status" value="1"/>
</dbReference>
<dbReference type="InterPro" id="IPR011006">
    <property type="entry name" value="CheY-like_superfamily"/>
</dbReference>
<feature type="domain" description="OmpR/PhoB-type" evidence="7">
    <location>
        <begin position="140"/>
        <end position="236"/>
    </location>
</feature>
<evidence type="ECO:0000313" key="8">
    <source>
        <dbReference type="EMBL" id="MPN02132.1"/>
    </source>
</evidence>
<dbReference type="SUPFAM" id="SSF52172">
    <property type="entry name" value="CheY-like"/>
    <property type="match status" value="1"/>
</dbReference>
<dbReference type="Gene3D" id="3.40.50.2300">
    <property type="match status" value="1"/>
</dbReference>
<dbReference type="GO" id="GO:0000156">
    <property type="term" value="F:phosphorelay response regulator activity"/>
    <property type="evidence" value="ECO:0007669"/>
    <property type="project" value="TreeGrafter"/>
</dbReference>
<dbReference type="EMBL" id="VSSQ01048090">
    <property type="protein sequence ID" value="MPN02132.1"/>
    <property type="molecule type" value="Genomic_DNA"/>
</dbReference>
<dbReference type="InterPro" id="IPR001789">
    <property type="entry name" value="Sig_transdc_resp-reg_receiver"/>
</dbReference>
<dbReference type="GO" id="GO:0006355">
    <property type="term" value="P:regulation of DNA-templated transcription"/>
    <property type="evidence" value="ECO:0007669"/>
    <property type="project" value="InterPro"/>
</dbReference>
<evidence type="ECO:0000256" key="5">
    <source>
        <dbReference type="ARBA" id="ARBA00023163"/>
    </source>
</evidence>
<keyword evidence="2" id="KW-0902">Two-component regulatory system</keyword>
<dbReference type="PANTHER" id="PTHR48111:SF40">
    <property type="entry name" value="PHOSPHATE REGULON TRANSCRIPTIONAL REGULATORY PROTEIN PHOB"/>
    <property type="match status" value="1"/>
</dbReference>
<dbReference type="PROSITE" id="PS51755">
    <property type="entry name" value="OMPR_PHOB"/>
    <property type="match status" value="1"/>
</dbReference>
<dbReference type="FunFam" id="3.40.50.2300:FF:000001">
    <property type="entry name" value="DNA-binding response regulator PhoB"/>
    <property type="match status" value="1"/>
</dbReference>
<keyword evidence="5" id="KW-0804">Transcription</keyword>
<dbReference type="InterPro" id="IPR036388">
    <property type="entry name" value="WH-like_DNA-bd_sf"/>
</dbReference>
<proteinExistence type="predicted"/>
<dbReference type="InterPro" id="IPR039420">
    <property type="entry name" value="WalR-like"/>
</dbReference>
<dbReference type="GO" id="GO:0000976">
    <property type="term" value="F:transcription cis-regulatory region binding"/>
    <property type="evidence" value="ECO:0007669"/>
    <property type="project" value="TreeGrafter"/>
</dbReference>
<evidence type="ECO:0000259" key="6">
    <source>
        <dbReference type="PROSITE" id="PS50110"/>
    </source>
</evidence>
<evidence type="ECO:0000256" key="1">
    <source>
        <dbReference type="ARBA" id="ARBA00022553"/>
    </source>
</evidence>
<name>A0A645ELH5_9ZZZZ</name>
<dbReference type="Pfam" id="PF00486">
    <property type="entry name" value="Trans_reg_C"/>
    <property type="match status" value="1"/>
</dbReference>